<evidence type="ECO:0000256" key="6">
    <source>
        <dbReference type="ARBA" id="ARBA00022777"/>
    </source>
</evidence>
<evidence type="ECO:0000256" key="4">
    <source>
        <dbReference type="ARBA" id="ARBA00022553"/>
    </source>
</evidence>
<dbReference type="PROSITE" id="PS50109">
    <property type="entry name" value="HIS_KIN"/>
    <property type="match status" value="1"/>
</dbReference>
<dbReference type="Gene3D" id="1.10.287.130">
    <property type="match status" value="1"/>
</dbReference>
<gene>
    <name evidence="12" type="ORF">BRUM_0675</name>
</gene>
<dbReference type="CDD" id="cd00082">
    <property type="entry name" value="HisKA"/>
    <property type="match status" value="1"/>
</dbReference>
<evidence type="ECO:0000256" key="10">
    <source>
        <dbReference type="SAM" id="Phobius"/>
    </source>
</evidence>
<feature type="region of interest" description="Disordered" evidence="9">
    <location>
        <begin position="426"/>
        <end position="461"/>
    </location>
</feature>
<evidence type="ECO:0000256" key="5">
    <source>
        <dbReference type="ARBA" id="ARBA00022679"/>
    </source>
</evidence>
<sequence length="461" mass="49511">MTLGQMLTTPQVVAVLVAVAVVVFVVAYAIGRARGVRSAEDGVDPNDPSLFGASKNTSLFGSHVPVQSTERQLVAVMPEALIVVDSLATVRYASSEARRFGIIHDQVMTFAELRDIVKLVSADGMVRERELTIPLHGRAHAGVPDTRGRGVEAGKPLPEDTLYLHVRVGQIADGLFAVFISDMSEQRRFEAMRRDFVTNVSHELKTPAGAISLLAETIGDAADDPDAVKYFSGRIAKESERLTELVHRLIDLQKAQSAAAMLNAERLSVLSVAREALAENQVKAESKHIGLALSVNGRQVPAHADAGELAAESGQVLDVFVVADRETIKTAVKNLVENAINYSPERTTVAVGIGVENGKVAIRVVDQGIGIPAASLSRIFERFYRVDPARSRETGGTGLGLAITKHCVEDCGGTIAVWSREGEGSTFTITLPQAPDSQPDPQSDEARPDRSNTTENTEENH</sequence>
<dbReference type="InterPro" id="IPR050351">
    <property type="entry name" value="BphY/WalK/GraS-like"/>
</dbReference>
<dbReference type="SMART" id="SM00387">
    <property type="entry name" value="HATPase_c"/>
    <property type="match status" value="1"/>
</dbReference>
<reference evidence="12 13" key="1">
    <citation type="submission" date="2014-03" db="EMBL/GenBank/DDBJ databases">
        <title>Genomics of Bifidobacteria.</title>
        <authorList>
            <person name="Ventura M."/>
            <person name="Milani C."/>
            <person name="Lugli G.A."/>
        </authorList>
    </citation>
    <scope>NUCLEOTIDE SEQUENCE [LARGE SCALE GENOMIC DNA]</scope>
    <source>
        <strain evidence="12 13">LMG 21811</strain>
    </source>
</reference>
<feature type="compositionally biased region" description="Basic and acidic residues" evidence="9">
    <location>
        <begin position="444"/>
        <end position="461"/>
    </location>
</feature>
<accession>A0A087CW84</accession>
<protein>
    <recommendedName>
        <fullName evidence="8">Sensor-like histidine kinase SenX3</fullName>
        <ecNumber evidence="3">2.7.13.3</ecNumber>
    </recommendedName>
</protein>
<keyword evidence="13" id="KW-1185">Reference proteome</keyword>
<comment type="catalytic activity">
    <reaction evidence="1">
        <text>ATP + protein L-histidine = ADP + protein N-phospho-L-histidine.</text>
        <dbReference type="EC" id="2.7.13.3"/>
    </reaction>
</comment>
<dbReference type="GO" id="GO:0004721">
    <property type="term" value="F:phosphoprotein phosphatase activity"/>
    <property type="evidence" value="ECO:0007669"/>
    <property type="project" value="TreeGrafter"/>
</dbReference>
<name>A0A087CW84_BIFRU</name>
<dbReference type="Pfam" id="PF00512">
    <property type="entry name" value="HisKA"/>
    <property type="match status" value="1"/>
</dbReference>
<dbReference type="GO" id="GO:0005886">
    <property type="term" value="C:plasma membrane"/>
    <property type="evidence" value="ECO:0007669"/>
    <property type="project" value="UniProtKB-SubCell"/>
</dbReference>
<dbReference type="FunFam" id="3.30.565.10:FF:000006">
    <property type="entry name" value="Sensor histidine kinase WalK"/>
    <property type="match status" value="1"/>
</dbReference>
<keyword evidence="4" id="KW-0597">Phosphoprotein</keyword>
<dbReference type="PANTHER" id="PTHR45453:SF1">
    <property type="entry name" value="PHOSPHATE REGULON SENSOR PROTEIN PHOR"/>
    <property type="match status" value="1"/>
</dbReference>
<dbReference type="InterPro" id="IPR036097">
    <property type="entry name" value="HisK_dim/P_sf"/>
</dbReference>
<evidence type="ECO:0000256" key="9">
    <source>
        <dbReference type="SAM" id="MobiDB-lite"/>
    </source>
</evidence>
<evidence type="ECO:0000313" key="12">
    <source>
        <dbReference type="EMBL" id="KFI87534.1"/>
    </source>
</evidence>
<dbReference type="RefSeq" id="WP_026646544.1">
    <property type="nucleotide sequence ID" value="NZ_JGZL01000012.1"/>
</dbReference>
<dbReference type="PANTHER" id="PTHR45453">
    <property type="entry name" value="PHOSPHATE REGULON SENSOR PROTEIN PHOR"/>
    <property type="match status" value="1"/>
</dbReference>
<dbReference type="EC" id="2.7.13.3" evidence="3"/>
<dbReference type="Gene3D" id="3.30.565.10">
    <property type="entry name" value="Histidine kinase-like ATPase, C-terminal domain"/>
    <property type="match status" value="1"/>
</dbReference>
<feature type="domain" description="Histidine kinase" evidence="11">
    <location>
        <begin position="199"/>
        <end position="435"/>
    </location>
</feature>
<feature type="transmembrane region" description="Helical" evidence="10">
    <location>
        <begin position="12"/>
        <end position="30"/>
    </location>
</feature>
<keyword evidence="10" id="KW-0812">Transmembrane</keyword>
<keyword evidence="6 12" id="KW-0418">Kinase</keyword>
<evidence type="ECO:0000256" key="7">
    <source>
        <dbReference type="ARBA" id="ARBA00023012"/>
    </source>
</evidence>
<dbReference type="AlphaFoldDB" id="A0A087CW84"/>
<dbReference type="InterPro" id="IPR003594">
    <property type="entry name" value="HATPase_dom"/>
</dbReference>
<evidence type="ECO:0000256" key="3">
    <source>
        <dbReference type="ARBA" id="ARBA00012438"/>
    </source>
</evidence>
<dbReference type="GO" id="GO:0000155">
    <property type="term" value="F:phosphorelay sensor kinase activity"/>
    <property type="evidence" value="ECO:0007669"/>
    <property type="project" value="InterPro"/>
</dbReference>
<comment type="caution">
    <text evidence="12">The sequence shown here is derived from an EMBL/GenBank/DDBJ whole genome shotgun (WGS) entry which is preliminary data.</text>
</comment>
<dbReference type="InterPro" id="IPR036890">
    <property type="entry name" value="HATPase_C_sf"/>
</dbReference>
<dbReference type="SUPFAM" id="SSF47384">
    <property type="entry name" value="Homodimeric domain of signal transducing histidine kinase"/>
    <property type="match status" value="1"/>
</dbReference>
<dbReference type="SMART" id="SM00388">
    <property type="entry name" value="HisKA"/>
    <property type="match status" value="1"/>
</dbReference>
<dbReference type="InterPro" id="IPR003661">
    <property type="entry name" value="HisK_dim/P_dom"/>
</dbReference>
<evidence type="ECO:0000313" key="13">
    <source>
        <dbReference type="Proteomes" id="UP000029078"/>
    </source>
</evidence>
<comment type="subcellular location">
    <subcellularLocation>
        <location evidence="2">Cell membrane</location>
    </subcellularLocation>
</comment>
<dbReference type="SUPFAM" id="SSF55874">
    <property type="entry name" value="ATPase domain of HSP90 chaperone/DNA topoisomerase II/histidine kinase"/>
    <property type="match status" value="1"/>
</dbReference>
<evidence type="ECO:0000256" key="2">
    <source>
        <dbReference type="ARBA" id="ARBA00004236"/>
    </source>
</evidence>
<dbReference type="InterPro" id="IPR004358">
    <property type="entry name" value="Sig_transdc_His_kin-like_C"/>
</dbReference>
<dbReference type="CDD" id="cd00075">
    <property type="entry name" value="HATPase"/>
    <property type="match status" value="1"/>
</dbReference>
<dbReference type="Pfam" id="PF02518">
    <property type="entry name" value="HATPase_c"/>
    <property type="match status" value="1"/>
</dbReference>
<organism evidence="12 13">
    <name type="scientific">Bifidobacterium ruminantium</name>
    <dbReference type="NCBI Taxonomy" id="78346"/>
    <lineage>
        <taxon>Bacteria</taxon>
        <taxon>Bacillati</taxon>
        <taxon>Actinomycetota</taxon>
        <taxon>Actinomycetes</taxon>
        <taxon>Bifidobacteriales</taxon>
        <taxon>Bifidobacteriaceae</taxon>
        <taxon>Bifidobacterium</taxon>
    </lineage>
</organism>
<evidence type="ECO:0000256" key="1">
    <source>
        <dbReference type="ARBA" id="ARBA00000085"/>
    </source>
</evidence>
<evidence type="ECO:0000259" key="11">
    <source>
        <dbReference type="PROSITE" id="PS50109"/>
    </source>
</evidence>
<dbReference type="STRING" id="78346.BRUM_0675"/>
<proteinExistence type="predicted"/>
<dbReference type="EMBL" id="JGZL01000012">
    <property type="protein sequence ID" value="KFI87534.1"/>
    <property type="molecule type" value="Genomic_DNA"/>
</dbReference>
<keyword evidence="10" id="KW-1133">Transmembrane helix</keyword>
<keyword evidence="10" id="KW-0472">Membrane</keyword>
<keyword evidence="7" id="KW-0902">Two-component regulatory system</keyword>
<dbReference type="GO" id="GO:0016036">
    <property type="term" value="P:cellular response to phosphate starvation"/>
    <property type="evidence" value="ECO:0007669"/>
    <property type="project" value="TreeGrafter"/>
</dbReference>
<dbReference type="InterPro" id="IPR005467">
    <property type="entry name" value="His_kinase_dom"/>
</dbReference>
<keyword evidence="5 12" id="KW-0808">Transferase</keyword>
<feature type="compositionally biased region" description="Low complexity" evidence="9">
    <location>
        <begin position="432"/>
        <end position="441"/>
    </location>
</feature>
<evidence type="ECO:0000256" key="8">
    <source>
        <dbReference type="ARBA" id="ARBA00039401"/>
    </source>
</evidence>
<dbReference type="PRINTS" id="PR00344">
    <property type="entry name" value="BCTRLSENSOR"/>
</dbReference>
<dbReference type="eggNOG" id="COG5002">
    <property type="taxonomic scope" value="Bacteria"/>
</dbReference>
<dbReference type="Proteomes" id="UP000029078">
    <property type="component" value="Unassembled WGS sequence"/>
</dbReference>